<accession>A0AAV5TD74</accession>
<dbReference type="PANTHER" id="PTHR48094:SF12">
    <property type="entry name" value="PARKINSON DISEASE PROTEIN 7 HOMOLOG"/>
    <property type="match status" value="1"/>
</dbReference>
<dbReference type="InterPro" id="IPR006287">
    <property type="entry name" value="DJ-1"/>
</dbReference>
<reference evidence="6" key="1">
    <citation type="submission" date="2023-10" db="EMBL/GenBank/DDBJ databases">
        <title>Genome assembly of Pristionchus species.</title>
        <authorList>
            <person name="Yoshida K."/>
            <person name="Sommer R.J."/>
        </authorList>
    </citation>
    <scope>NUCLEOTIDE SEQUENCE</scope>
    <source>
        <strain evidence="6">RS0144</strain>
    </source>
</reference>
<evidence type="ECO:0000313" key="7">
    <source>
        <dbReference type="Proteomes" id="UP001432027"/>
    </source>
</evidence>
<keyword evidence="3" id="KW-0963">Cytoplasm</keyword>
<dbReference type="EMBL" id="BTSX01000004">
    <property type="protein sequence ID" value="GMS93521.1"/>
    <property type="molecule type" value="Genomic_DNA"/>
</dbReference>
<dbReference type="GO" id="GO:0005739">
    <property type="term" value="C:mitochondrion"/>
    <property type="evidence" value="ECO:0007669"/>
    <property type="project" value="TreeGrafter"/>
</dbReference>
<evidence type="ECO:0000259" key="5">
    <source>
        <dbReference type="Pfam" id="PF01965"/>
    </source>
</evidence>
<name>A0AAV5TD74_9BILA</name>
<proteinExistence type="predicted"/>
<gene>
    <name evidence="6" type="ORF">PENTCL1PPCAC_15696</name>
</gene>
<dbReference type="InterPro" id="IPR002818">
    <property type="entry name" value="DJ-1/PfpI"/>
</dbReference>
<organism evidence="6 7">
    <name type="scientific">Pristionchus entomophagus</name>
    <dbReference type="NCBI Taxonomy" id="358040"/>
    <lineage>
        <taxon>Eukaryota</taxon>
        <taxon>Metazoa</taxon>
        <taxon>Ecdysozoa</taxon>
        <taxon>Nematoda</taxon>
        <taxon>Chromadorea</taxon>
        <taxon>Rhabditida</taxon>
        <taxon>Rhabditina</taxon>
        <taxon>Diplogasteromorpha</taxon>
        <taxon>Diplogasteroidea</taxon>
        <taxon>Neodiplogasteridae</taxon>
        <taxon>Pristionchus</taxon>
    </lineage>
</organism>
<feature type="non-terminal residue" evidence="6">
    <location>
        <position position="1"/>
    </location>
</feature>
<dbReference type="CDD" id="cd03135">
    <property type="entry name" value="GATase1_DJ-1"/>
    <property type="match status" value="1"/>
</dbReference>
<dbReference type="GO" id="GO:1902176">
    <property type="term" value="P:negative regulation of oxidative stress-induced intrinsic apoptotic signaling pathway"/>
    <property type="evidence" value="ECO:0007669"/>
    <property type="project" value="UniProtKB-ARBA"/>
</dbReference>
<dbReference type="GO" id="GO:1903189">
    <property type="term" value="P:glyoxal metabolic process"/>
    <property type="evidence" value="ECO:0007669"/>
    <property type="project" value="UniProtKB-ARBA"/>
</dbReference>
<evidence type="ECO:0000256" key="3">
    <source>
        <dbReference type="ARBA" id="ARBA00022490"/>
    </source>
</evidence>
<dbReference type="EC" id="4.2.1.130" evidence="2"/>
<comment type="caution">
    <text evidence="6">The sequence shown here is derived from an EMBL/GenBank/DDBJ whole genome shotgun (WGS) entry which is preliminary data.</text>
</comment>
<dbReference type="Gene3D" id="3.40.50.880">
    <property type="match status" value="1"/>
</dbReference>
<dbReference type="Pfam" id="PF01965">
    <property type="entry name" value="DJ-1_PfpI"/>
    <property type="match status" value="1"/>
</dbReference>
<keyword evidence="7" id="KW-1185">Reference proteome</keyword>
<dbReference type="GO" id="GO:0005634">
    <property type="term" value="C:nucleus"/>
    <property type="evidence" value="ECO:0007669"/>
    <property type="project" value="TreeGrafter"/>
</dbReference>
<feature type="domain" description="DJ-1/PfpI" evidence="5">
    <location>
        <begin position="6"/>
        <end position="167"/>
    </location>
</feature>
<dbReference type="FunFam" id="3.40.50.880:FF:000022">
    <property type="entry name" value="protein deglycase DJ-1"/>
    <property type="match status" value="1"/>
</dbReference>
<evidence type="ECO:0000256" key="1">
    <source>
        <dbReference type="ARBA" id="ARBA00004496"/>
    </source>
</evidence>
<dbReference type="Proteomes" id="UP001432027">
    <property type="component" value="Unassembled WGS sequence"/>
</dbReference>
<evidence type="ECO:0000313" key="6">
    <source>
        <dbReference type="EMBL" id="GMS93521.1"/>
    </source>
</evidence>
<dbReference type="GO" id="GO:0019172">
    <property type="term" value="F:glyoxalase III activity"/>
    <property type="evidence" value="ECO:0007669"/>
    <property type="project" value="UniProtKB-EC"/>
</dbReference>
<dbReference type="GO" id="GO:0046295">
    <property type="term" value="P:glycolate biosynthetic process"/>
    <property type="evidence" value="ECO:0007669"/>
    <property type="project" value="UniProtKB-ARBA"/>
</dbReference>
<evidence type="ECO:0000256" key="2">
    <source>
        <dbReference type="ARBA" id="ARBA00013134"/>
    </source>
</evidence>
<sequence>QMASLRALILLVDGVEEIEVIGTTDFLRRAGIEVTMAGLFGLDPITCSEKARLLPDAALDDVVKETYNVIVVPGGKVQAFSSSPKVGEILRAQLSSGRHVAAICAAPAVLASHGIQKGGTVTSHPLARHKMEEAGYNYSEDNVVVDGKLITSRGPGTTFEFALKVVEILLNSEEAKRLREFMVVL</sequence>
<comment type="subcellular location">
    <subcellularLocation>
        <location evidence="1">Cytoplasm</location>
    </subcellularLocation>
</comment>
<dbReference type="InterPro" id="IPR029062">
    <property type="entry name" value="Class_I_gatase-like"/>
</dbReference>
<dbReference type="PANTHER" id="PTHR48094">
    <property type="entry name" value="PROTEIN/NUCLEIC ACID DEGLYCASE DJ-1-RELATED"/>
    <property type="match status" value="1"/>
</dbReference>
<dbReference type="SUPFAM" id="SSF52317">
    <property type="entry name" value="Class I glutamine amidotransferase-like"/>
    <property type="match status" value="1"/>
</dbReference>
<dbReference type="GO" id="GO:0036471">
    <property type="term" value="P:cellular response to glyoxal"/>
    <property type="evidence" value="ECO:0007669"/>
    <property type="project" value="UniProtKB-ARBA"/>
</dbReference>
<dbReference type="InterPro" id="IPR050325">
    <property type="entry name" value="Prot/Nucl_acid_deglycase"/>
</dbReference>
<dbReference type="NCBIfam" id="TIGR01383">
    <property type="entry name" value="not_thiJ"/>
    <property type="match status" value="1"/>
</dbReference>
<comment type="catalytic activity">
    <reaction evidence="4">
        <text>methylglyoxal + H2O = (R)-lactate + H(+)</text>
        <dbReference type="Rhea" id="RHEA:27754"/>
        <dbReference type="ChEBI" id="CHEBI:15377"/>
        <dbReference type="ChEBI" id="CHEBI:15378"/>
        <dbReference type="ChEBI" id="CHEBI:16004"/>
        <dbReference type="ChEBI" id="CHEBI:17158"/>
        <dbReference type="EC" id="4.2.1.130"/>
    </reaction>
</comment>
<dbReference type="AlphaFoldDB" id="A0AAV5TD74"/>
<evidence type="ECO:0000256" key="4">
    <source>
        <dbReference type="ARBA" id="ARBA00048082"/>
    </source>
</evidence>
<protein>
    <recommendedName>
        <fullName evidence="2">D-lactate dehydratase</fullName>
        <ecNumber evidence="2">4.2.1.130</ecNumber>
    </recommendedName>
</protein>
<dbReference type="GO" id="GO:0006979">
    <property type="term" value="P:response to oxidative stress"/>
    <property type="evidence" value="ECO:0007669"/>
    <property type="project" value="TreeGrafter"/>
</dbReference>